<dbReference type="EMBL" id="CM023482">
    <property type="protein sequence ID" value="KAH6938093.1"/>
    <property type="molecule type" value="Genomic_DNA"/>
</dbReference>
<gene>
    <name evidence="1" type="ORF">HPB50_006721</name>
</gene>
<accession>A0ACB7STP5</accession>
<evidence type="ECO:0000313" key="2">
    <source>
        <dbReference type="Proteomes" id="UP000821845"/>
    </source>
</evidence>
<dbReference type="Proteomes" id="UP000821845">
    <property type="component" value="Chromosome 2"/>
</dbReference>
<evidence type="ECO:0000313" key="1">
    <source>
        <dbReference type="EMBL" id="KAH6938093.1"/>
    </source>
</evidence>
<name>A0ACB7STP5_HYAAI</name>
<comment type="caution">
    <text evidence="1">The sequence shown here is derived from an EMBL/GenBank/DDBJ whole genome shotgun (WGS) entry which is preliminary data.</text>
</comment>
<keyword evidence="2" id="KW-1185">Reference proteome</keyword>
<organism evidence="1 2">
    <name type="scientific">Hyalomma asiaticum</name>
    <name type="common">Tick</name>
    <dbReference type="NCBI Taxonomy" id="266040"/>
    <lineage>
        <taxon>Eukaryota</taxon>
        <taxon>Metazoa</taxon>
        <taxon>Ecdysozoa</taxon>
        <taxon>Arthropoda</taxon>
        <taxon>Chelicerata</taxon>
        <taxon>Arachnida</taxon>
        <taxon>Acari</taxon>
        <taxon>Parasitiformes</taxon>
        <taxon>Ixodida</taxon>
        <taxon>Ixodoidea</taxon>
        <taxon>Ixodidae</taxon>
        <taxon>Hyalomminae</taxon>
        <taxon>Hyalomma</taxon>
    </lineage>
</organism>
<sequence>MCPSDIMRTDLLPQTLDSCYGDLTSPLLHYTLLQEYRQKQGERFQELAADIERLMIKVLPGAPLELVSLVSTDAFIDAVRDPEVRRTVQVGCPKDIRAAAVLATGVCTTLDTV</sequence>
<reference evidence="1" key="1">
    <citation type="submission" date="2020-05" db="EMBL/GenBank/DDBJ databases">
        <title>Large-scale comparative analyses of tick genomes elucidate their genetic diversity and vector capacities.</title>
        <authorList>
            <person name="Jia N."/>
            <person name="Wang J."/>
            <person name="Shi W."/>
            <person name="Du L."/>
            <person name="Sun Y."/>
            <person name="Zhan W."/>
            <person name="Jiang J."/>
            <person name="Wang Q."/>
            <person name="Zhang B."/>
            <person name="Ji P."/>
            <person name="Sakyi L.B."/>
            <person name="Cui X."/>
            <person name="Yuan T."/>
            <person name="Jiang B."/>
            <person name="Yang W."/>
            <person name="Lam T.T.-Y."/>
            <person name="Chang Q."/>
            <person name="Ding S."/>
            <person name="Wang X."/>
            <person name="Zhu J."/>
            <person name="Ruan X."/>
            <person name="Zhao L."/>
            <person name="Wei J."/>
            <person name="Que T."/>
            <person name="Du C."/>
            <person name="Cheng J."/>
            <person name="Dai P."/>
            <person name="Han X."/>
            <person name="Huang E."/>
            <person name="Gao Y."/>
            <person name="Liu J."/>
            <person name="Shao H."/>
            <person name="Ye R."/>
            <person name="Li L."/>
            <person name="Wei W."/>
            <person name="Wang X."/>
            <person name="Wang C."/>
            <person name="Yang T."/>
            <person name="Huo Q."/>
            <person name="Li W."/>
            <person name="Guo W."/>
            <person name="Chen H."/>
            <person name="Zhou L."/>
            <person name="Ni X."/>
            <person name="Tian J."/>
            <person name="Zhou Y."/>
            <person name="Sheng Y."/>
            <person name="Liu T."/>
            <person name="Pan Y."/>
            <person name="Xia L."/>
            <person name="Li J."/>
            <person name="Zhao F."/>
            <person name="Cao W."/>
        </authorList>
    </citation>
    <scope>NUCLEOTIDE SEQUENCE</scope>
    <source>
        <strain evidence="1">Hyas-2018</strain>
    </source>
</reference>
<protein>
    <submittedName>
        <fullName evidence="1">Uncharacterized protein</fullName>
    </submittedName>
</protein>
<proteinExistence type="predicted"/>